<dbReference type="Gene3D" id="1.20.1070.10">
    <property type="entry name" value="Rhodopsin 7-helix transmembrane proteins"/>
    <property type="match status" value="1"/>
</dbReference>
<feature type="transmembrane region" description="Helical" evidence="5">
    <location>
        <begin position="142"/>
        <end position="161"/>
    </location>
</feature>
<comment type="caution">
    <text evidence="7">The sequence shown here is derived from an EMBL/GenBank/DDBJ whole genome shotgun (WGS) entry which is preliminary data.</text>
</comment>
<keyword evidence="4 5" id="KW-0472">Membrane</keyword>
<dbReference type="GO" id="GO:0004930">
    <property type="term" value="F:G protein-coupled receptor activity"/>
    <property type="evidence" value="ECO:0007669"/>
    <property type="project" value="InterPro"/>
</dbReference>
<feature type="non-terminal residue" evidence="7">
    <location>
        <position position="1"/>
    </location>
</feature>
<evidence type="ECO:0000256" key="4">
    <source>
        <dbReference type="ARBA" id="ARBA00023136"/>
    </source>
</evidence>
<dbReference type="GO" id="GO:0016020">
    <property type="term" value="C:membrane"/>
    <property type="evidence" value="ECO:0007669"/>
    <property type="project" value="UniProtKB-SubCell"/>
</dbReference>
<gene>
    <name evidence="7" type="ORF">PMAYCL1PPCAC_30653</name>
</gene>
<dbReference type="AlphaFoldDB" id="A0AAN5DC70"/>
<dbReference type="PANTHER" id="PTHR23360">
    <property type="entry name" value="G-PROTEIN COUPLED RECEPTORS FAMILY 1 PROFILE DOMAIN-CONTAINING PROTEIN-RELATED"/>
    <property type="match status" value="1"/>
</dbReference>
<evidence type="ECO:0000313" key="7">
    <source>
        <dbReference type="EMBL" id="GMR60458.1"/>
    </source>
</evidence>
<dbReference type="EMBL" id="BTRK01000006">
    <property type="protein sequence ID" value="GMR60458.1"/>
    <property type="molecule type" value="Genomic_DNA"/>
</dbReference>
<evidence type="ECO:0000256" key="2">
    <source>
        <dbReference type="ARBA" id="ARBA00022692"/>
    </source>
</evidence>
<feature type="non-terminal residue" evidence="7">
    <location>
        <position position="321"/>
    </location>
</feature>
<sequence>TIVSTTLKPCSKNWMNIWKQLISVPLGGASWILNAILLVAILSNRRLRSKREYWLTMALAFADFAEGIASFIGAVYRLPFYYSETACNVYTTPLQCMILPHNIIWRWSDTATAFMLVATALDRLIAITYPTFYVVKGSRVAIGMIVFVYGISVFCLLYAWIMPIQLQIKGVKLQAVCGTGGLIDKVYTQVIKYLTGAMSAFSVLIHLLVAYKMQRMAAMTNFGEKPKISKRELKFTITSLIKGLCTLILDSSTRIYGVYAMVEEQITGVNPESSGVGSFLFAFNKLNGVLNVFVYAGGQKEVRKAILSLIGLGHLVICSED</sequence>
<accession>A0AAN5DC70</accession>
<dbReference type="InterPro" id="IPR047130">
    <property type="entry name" value="7TM_GPCR_Srsx_nematod"/>
</dbReference>
<proteinExistence type="predicted"/>
<dbReference type="InterPro" id="IPR000276">
    <property type="entry name" value="GPCR_Rhodpsn"/>
</dbReference>
<dbReference type="Pfam" id="PF00001">
    <property type="entry name" value="7tm_1"/>
    <property type="match status" value="1"/>
</dbReference>
<dbReference type="InterPro" id="IPR017452">
    <property type="entry name" value="GPCR_Rhodpsn_7TM"/>
</dbReference>
<comment type="subcellular location">
    <subcellularLocation>
        <location evidence="1">Membrane</location>
    </subcellularLocation>
</comment>
<dbReference type="CDD" id="cd00637">
    <property type="entry name" value="7tm_classA_rhodopsin-like"/>
    <property type="match status" value="1"/>
</dbReference>
<feature type="transmembrane region" description="Helical" evidence="5">
    <location>
        <begin position="54"/>
        <end position="76"/>
    </location>
</feature>
<keyword evidence="3 5" id="KW-1133">Transmembrane helix</keyword>
<keyword evidence="8" id="KW-1185">Reference proteome</keyword>
<feature type="domain" description="G-protein coupled receptors family 1 profile" evidence="6">
    <location>
        <begin position="33"/>
        <end position="295"/>
    </location>
</feature>
<evidence type="ECO:0000256" key="5">
    <source>
        <dbReference type="SAM" id="Phobius"/>
    </source>
</evidence>
<evidence type="ECO:0000259" key="6">
    <source>
        <dbReference type="PROSITE" id="PS50262"/>
    </source>
</evidence>
<evidence type="ECO:0000313" key="8">
    <source>
        <dbReference type="Proteomes" id="UP001328107"/>
    </source>
</evidence>
<evidence type="ECO:0000256" key="1">
    <source>
        <dbReference type="ARBA" id="ARBA00004370"/>
    </source>
</evidence>
<keyword evidence="2 5" id="KW-0812">Transmembrane</keyword>
<dbReference type="PROSITE" id="PS50262">
    <property type="entry name" value="G_PROTEIN_RECEP_F1_2"/>
    <property type="match status" value="1"/>
</dbReference>
<protein>
    <recommendedName>
        <fullName evidence="6">G-protein coupled receptors family 1 profile domain-containing protein</fullName>
    </recommendedName>
</protein>
<dbReference type="SMART" id="SM01381">
    <property type="entry name" value="7TM_GPCR_Srsx"/>
    <property type="match status" value="1"/>
</dbReference>
<organism evidence="7 8">
    <name type="scientific">Pristionchus mayeri</name>
    <dbReference type="NCBI Taxonomy" id="1317129"/>
    <lineage>
        <taxon>Eukaryota</taxon>
        <taxon>Metazoa</taxon>
        <taxon>Ecdysozoa</taxon>
        <taxon>Nematoda</taxon>
        <taxon>Chromadorea</taxon>
        <taxon>Rhabditida</taxon>
        <taxon>Rhabditina</taxon>
        <taxon>Diplogasteromorpha</taxon>
        <taxon>Diplogasteroidea</taxon>
        <taxon>Neodiplogasteridae</taxon>
        <taxon>Pristionchus</taxon>
    </lineage>
</organism>
<evidence type="ECO:0000256" key="3">
    <source>
        <dbReference type="ARBA" id="ARBA00022989"/>
    </source>
</evidence>
<feature type="transmembrane region" description="Helical" evidence="5">
    <location>
        <begin position="113"/>
        <end position="135"/>
    </location>
</feature>
<dbReference type="SUPFAM" id="SSF81321">
    <property type="entry name" value="Family A G protein-coupled receptor-like"/>
    <property type="match status" value="1"/>
</dbReference>
<dbReference type="Proteomes" id="UP001328107">
    <property type="component" value="Unassembled WGS sequence"/>
</dbReference>
<reference evidence="8" key="1">
    <citation type="submission" date="2022-10" db="EMBL/GenBank/DDBJ databases">
        <title>Genome assembly of Pristionchus species.</title>
        <authorList>
            <person name="Yoshida K."/>
            <person name="Sommer R.J."/>
        </authorList>
    </citation>
    <scope>NUCLEOTIDE SEQUENCE [LARGE SCALE GENOMIC DNA]</scope>
    <source>
        <strain evidence="8">RS5460</strain>
    </source>
</reference>
<feature type="transmembrane region" description="Helical" evidence="5">
    <location>
        <begin position="21"/>
        <end position="42"/>
    </location>
</feature>
<feature type="transmembrane region" description="Helical" evidence="5">
    <location>
        <begin position="190"/>
        <end position="211"/>
    </location>
</feature>
<dbReference type="PANTHER" id="PTHR23360:SF29">
    <property type="entry name" value="G_PROTEIN_RECEP_F1_2 DOMAIN-CONTAINING PROTEIN"/>
    <property type="match status" value="1"/>
</dbReference>
<name>A0AAN5DC70_9BILA</name>